<protein>
    <submittedName>
        <fullName evidence="1">Uncharacterized protein</fullName>
    </submittedName>
</protein>
<dbReference type="AlphaFoldDB" id="A0AAV1WYZ5"/>
<reference evidence="1 2" key="1">
    <citation type="submission" date="2024-03" db="EMBL/GenBank/DDBJ databases">
        <authorList>
            <person name="Martinez-Hernandez J."/>
        </authorList>
    </citation>
    <scope>NUCLEOTIDE SEQUENCE [LARGE SCALE GENOMIC DNA]</scope>
</reference>
<accession>A0AAV1WYZ5</accession>
<name>A0AAV1WYZ5_LUPLU</name>
<keyword evidence="2" id="KW-1185">Reference proteome</keyword>
<evidence type="ECO:0000313" key="2">
    <source>
        <dbReference type="Proteomes" id="UP001497480"/>
    </source>
</evidence>
<evidence type="ECO:0000313" key="1">
    <source>
        <dbReference type="EMBL" id="CAL0314554.1"/>
    </source>
</evidence>
<comment type="caution">
    <text evidence="1">The sequence shown here is derived from an EMBL/GenBank/DDBJ whole genome shotgun (WGS) entry which is preliminary data.</text>
</comment>
<organism evidence="1 2">
    <name type="scientific">Lupinus luteus</name>
    <name type="common">European yellow lupine</name>
    <dbReference type="NCBI Taxonomy" id="3873"/>
    <lineage>
        <taxon>Eukaryota</taxon>
        <taxon>Viridiplantae</taxon>
        <taxon>Streptophyta</taxon>
        <taxon>Embryophyta</taxon>
        <taxon>Tracheophyta</taxon>
        <taxon>Spermatophyta</taxon>
        <taxon>Magnoliopsida</taxon>
        <taxon>eudicotyledons</taxon>
        <taxon>Gunneridae</taxon>
        <taxon>Pentapetalae</taxon>
        <taxon>rosids</taxon>
        <taxon>fabids</taxon>
        <taxon>Fabales</taxon>
        <taxon>Fabaceae</taxon>
        <taxon>Papilionoideae</taxon>
        <taxon>50 kb inversion clade</taxon>
        <taxon>genistoids sensu lato</taxon>
        <taxon>core genistoids</taxon>
        <taxon>Genisteae</taxon>
        <taxon>Lupinus</taxon>
    </lineage>
</organism>
<dbReference type="Proteomes" id="UP001497480">
    <property type="component" value="Unassembled WGS sequence"/>
</dbReference>
<proteinExistence type="predicted"/>
<dbReference type="EMBL" id="CAXHTB010000010">
    <property type="protein sequence ID" value="CAL0314554.1"/>
    <property type="molecule type" value="Genomic_DNA"/>
</dbReference>
<gene>
    <name evidence="1" type="ORF">LLUT_LOCUS15614</name>
</gene>
<sequence length="143" mass="15871">MPIPMAISASTSTSPFSLHHNPYPRLHKAVNGGLSFRANKGDAWKRYTSILAEPVTQSLFLPHHRCTSFCLASSKKHHTILARFIPGAFLDKSASQLSKNKLNNVSVSIPTSVLAYNYSEHYLTFSCGYLTRKEVHAPESILN</sequence>